<evidence type="ECO:0000256" key="2">
    <source>
        <dbReference type="ARBA" id="ARBA00022801"/>
    </source>
</evidence>
<dbReference type="GO" id="GO:0017108">
    <property type="term" value="F:5'-flap endonuclease activity"/>
    <property type="evidence" value="ECO:0007669"/>
    <property type="project" value="InterPro"/>
</dbReference>
<dbReference type="PANTHER" id="PTHR42646:SF2">
    <property type="entry name" value="5'-3' EXONUCLEASE FAMILY PROTEIN"/>
    <property type="match status" value="1"/>
</dbReference>
<accession>A0A6C0BPZ4</accession>
<dbReference type="GO" id="GO:0008409">
    <property type="term" value="F:5'-3' exonuclease activity"/>
    <property type="evidence" value="ECO:0007669"/>
    <property type="project" value="InterPro"/>
</dbReference>
<dbReference type="GO" id="GO:0003677">
    <property type="term" value="F:DNA binding"/>
    <property type="evidence" value="ECO:0007669"/>
    <property type="project" value="InterPro"/>
</dbReference>
<evidence type="ECO:0000313" key="4">
    <source>
        <dbReference type="EMBL" id="QHS94052.1"/>
    </source>
</evidence>
<dbReference type="SUPFAM" id="SSF88723">
    <property type="entry name" value="PIN domain-like"/>
    <property type="match status" value="1"/>
</dbReference>
<reference evidence="4" key="1">
    <citation type="journal article" date="2020" name="Nature">
        <title>Giant virus diversity and host interactions through global metagenomics.</title>
        <authorList>
            <person name="Schulz F."/>
            <person name="Roux S."/>
            <person name="Paez-Espino D."/>
            <person name="Jungbluth S."/>
            <person name="Walsh D.A."/>
            <person name="Denef V.J."/>
            <person name="McMahon K.D."/>
            <person name="Konstantinidis K.T."/>
            <person name="Eloe-Fadrosh E.A."/>
            <person name="Kyrpides N.C."/>
            <person name="Woyke T."/>
        </authorList>
    </citation>
    <scope>NUCLEOTIDE SEQUENCE</scope>
    <source>
        <strain evidence="4">GVMAG-M-3300018416-26</strain>
    </source>
</reference>
<dbReference type="SMART" id="SM00475">
    <property type="entry name" value="53EXOc"/>
    <property type="match status" value="1"/>
</dbReference>
<organism evidence="4">
    <name type="scientific">viral metagenome</name>
    <dbReference type="NCBI Taxonomy" id="1070528"/>
    <lineage>
        <taxon>unclassified sequences</taxon>
        <taxon>metagenomes</taxon>
        <taxon>organismal metagenomes</taxon>
    </lineage>
</organism>
<dbReference type="InterPro" id="IPR036279">
    <property type="entry name" value="5-3_exonuclease_C_sf"/>
</dbReference>
<dbReference type="Gene3D" id="1.10.150.20">
    <property type="entry name" value="5' to 3' exonuclease, C-terminal subdomain"/>
    <property type="match status" value="1"/>
</dbReference>
<dbReference type="SUPFAM" id="SSF47807">
    <property type="entry name" value="5' to 3' exonuclease, C-terminal subdomain"/>
    <property type="match status" value="1"/>
</dbReference>
<dbReference type="InterPro" id="IPR036276">
    <property type="entry name" value="T4_RNaseH_C"/>
</dbReference>
<dbReference type="PANTHER" id="PTHR42646">
    <property type="entry name" value="FLAP ENDONUCLEASE XNI"/>
    <property type="match status" value="1"/>
</dbReference>
<feature type="domain" description="5'-3' exonuclease" evidence="3">
    <location>
        <begin position="1"/>
        <end position="271"/>
    </location>
</feature>
<dbReference type="Pfam" id="PF09293">
    <property type="entry name" value="RNaseH_C"/>
    <property type="match status" value="1"/>
</dbReference>
<dbReference type="InterPro" id="IPR038969">
    <property type="entry name" value="FEN"/>
</dbReference>
<dbReference type="Gene3D" id="3.40.50.1010">
    <property type="entry name" value="5'-nuclease"/>
    <property type="match status" value="1"/>
</dbReference>
<evidence type="ECO:0000259" key="3">
    <source>
        <dbReference type="SMART" id="SM00475"/>
    </source>
</evidence>
<proteinExistence type="predicted"/>
<dbReference type="InterPro" id="IPR002421">
    <property type="entry name" value="5-3_exonuclease"/>
</dbReference>
<name>A0A6C0BPZ4_9ZZZZ</name>
<dbReference type="GO" id="GO:0033567">
    <property type="term" value="P:DNA replication, Okazaki fragment processing"/>
    <property type="evidence" value="ECO:0007669"/>
    <property type="project" value="InterPro"/>
</dbReference>
<keyword evidence="1" id="KW-0540">Nuclease</keyword>
<sequence>MRYLIIDTSYFVFFRFYALISYLKLSDKNFCNENFTMDNEFITRFSNLFEKSIISLLKRHFEITRNKFVNITVIFAIDCCRSDIWRLQLFSEYKANRDVTRTNDLFDARIFEHVYNVLLPSLIRKYSFFRQICNPNAEADDVVAISVRCLNEEPGFQNEKCVVITNDNDYLQLLDQVHSIYNLQGHDLSSKSVGGCAEKNMLYKVLIGDPSDNIKGVLKKSIVNKLLSKHDDVESIEREFKELATEEQLRVFYMNKSLISFDHIPENICCSVKNTFYNQILRSSIA</sequence>
<dbReference type="InterPro" id="IPR020046">
    <property type="entry name" value="5-3_exonucl_a-hlix_arch_N"/>
</dbReference>
<evidence type="ECO:0000256" key="1">
    <source>
        <dbReference type="ARBA" id="ARBA00022722"/>
    </source>
</evidence>
<dbReference type="InterPro" id="IPR029060">
    <property type="entry name" value="PIN-like_dom_sf"/>
</dbReference>
<protein>
    <recommendedName>
        <fullName evidence="3">5'-3' exonuclease domain-containing protein</fullName>
    </recommendedName>
</protein>
<keyword evidence="2" id="KW-0378">Hydrolase</keyword>
<dbReference type="Pfam" id="PF02739">
    <property type="entry name" value="5_3_exonuc_N"/>
    <property type="match status" value="1"/>
</dbReference>
<dbReference type="EMBL" id="MN739215">
    <property type="protein sequence ID" value="QHS94052.1"/>
    <property type="molecule type" value="Genomic_DNA"/>
</dbReference>
<dbReference type="AlphaFoldDB" id="A0A6C0BPZ4"/>